<evidence type="ECO:0000256" key="8">
    <source>
        <dbReference type="SAM" id="MobiDB-lite"/>
    </source>
</evidence>
<keyword evidence="5" id="KW-0539">Nucleus</keyword>
<dbReference type="Gene3D" id="1.10.287.450">
    <property type="entry name" value="Helix hairpin bin"/>
    <property type="match status" value="1"/>
</dbReference>
<dbReference type="Gramene" id="EME28066">
    <property type="protein sequence ID" value="EME28066"/>
    <property type="gene ID" value="Gasu_44030"/>
</dbReference>
<evidence type="ECO:0000256" key="7">
    <source>
        <dbReference type="ARBA" id="ARBA00044529"/>
    </source>
</evidence>
<protein>
    <recommendedName>
        <fullName evidence="7">Non-homologous end-joining factor 1</fullName>
    </recommendedName>
</protein>
<dbReference type="Pfam" id="PF09302">
    <property type="entry name" value="XLF"/>
    <property type="match status" value="1"/>
</dbReference>
<dbReference type="Proteomes" id="UP000030680">
    <property type="component" value="Unassembled WGS sequence"/>
</dbReference>
<evidence type="ECO:0000313" key="10">
    <source>
        <dbReference type="EMBL" id="EME28066.1"/>
    </source>
</evidence>
<feature type="region of interest" description="Disordered" evidence="8">
    <location>
        <begin position="283"/>
        <end position="324"/>
    </location>
</feature>
<sequence length="324" mass="37339">MIRAVDTKNSRVSYNFLLKESLEQFPFALLVTDCHDVWSQVSSTEVFRKQVQEFLPGFLGPSQPEQPLLDLIREKLLAAQIRTSDQENRLQFLADINDDILLLSLDIVLSEVSFTWTFRCTHHKQDCQLFLSELLVYPLLNTLKILNEEKYALVDIIARKDKEISEYKSFFGTIPKVSVSTQPFSLENFDHHYTVESYITNYIATSNTNDVWTLHTSQLFASVIALDENQKQKLSKLLGQNVGETVDSTDSTVQSELKMETHKELKVSRENLECEDSLIDQSFAGRTSDEQKQPTELRTRSKLLKTMSSEERVGENVKKKKRLF</sequence>
<dbReference type="InterPro" id="IPR015381">
    <property type="entry name" value="XLF-like_N"/>
</dbReference>
<dbReference type="RefSeq" id="XP_005704586.1">
    <property type="nucleotide sequence ID" value="XM_005704529.1"/>
</dbReference>
<evidence type="ECO:0000256" key="1">
    <source>
        <dbReference type="ARBA" id="ARBA00004123"/>
    </source>
</evidence>
<feature type="compositionally biased region" description="Basic and acidic residues" evidence="8">
    <location>
        <begin position="308"/>
        <end position="317"/>
    </location>
</feature>
<dbReference type="GeneID" id="17086932"/>
<dbReference type="EMBL" id="KB454524">
    <property type="protein sequence ID" value="EME28066.1"/>
    <property type="molecule type" value="Genomic_DNA"/>
</dbReference>
<dbReference type="AlphaFoldDB" id="M2VXQ4"/>
<gene>
    <name evidence="10" type="ORF">Gasu_44030</name>
</gene>
<keyword evidence="2" id="KW-0227">DNA damage</keyword>
<comment type="similarity">
    <text evidence="6">Belongs to the XRCC4-XLF family. XLF subfamily.</text>
</comment>
<comment type="subcellular location">
    <subcellularLocation>
        <location evidence="1">Nucleus</location>
    </subcellularLocation>
</comment>
<keyword evidence="11" id="KW-1185">Reference proteome</keyword>
<keyword evidence="4" id="KW-0234">DNA repair</keyword>
<dbReference type="GO" id="GO:0006303">
    <property type="term" value="P:double-strand break repair via nonhomologous end joining"/>
    <property type="evidence" value="ECO:0007669"/>
    <property type="project" value="TreeGrafter"/>
</dbReference>
<evidence type="ECO:0000256" key="6">
    <source>
        <dbReference type="ARBA" id="ARBA00025747"/>
    </source>
</evidence>
<evidence type="ECO:0000256" key="5">
    <source>
        <dbReference type="ARBA" id="ARBA00023242"/>
    </source>
</evidence>
<proteinExistence type="inferred from homology"/>
<dbReference type="PANTHER" id="PTHR32235:SF1">
    <property type="entry name" value="NON-HOMOLOGOUS END-JOINING FACTOR 1"/>
    <property type="match status" value="1"/>
</dbReference>
<evidence type="ECO:0000256" key="2">
    <source>
        <dbReference type="ARBA" id="ARBA00022763"/>
    </source>
</evidence>
<evidence type="ECO:0000259" key="9">
    <source>
        <dbReference type="Pfam" id="PF09302"/>
    </source>
</evidence>
<dbReference type="GO" id="GO:0045027">
    <property type="term" value="F:DNA end binding"/>
    <property type="evidence" value="ECO:0007669"/>
    <property type="project" value="TreeGrafter"/>
</dbReference>
<dbReference type="Gene3D" id="2.170.210.10">
    <property type="entry name" value="DNA double-strand break repair and VJ recombination XRCC4, N-terminal"/>
    <property type="match status" value="1"/>
</dbReference>
<evidence type="ECO:0000256" key="3">
    <source>
        <dbReference type="ARBA" id="ARBA00023125"/>
    </source>
</evidence>
<dbReference type="KEGG" id="gsl:Gasu_44030"/>
<accession>M2VXQ4</accession>
<evidence type="ECO:0000313" key="11">
    <source>
        <dbReference type="Proteomes" id="UP000030680"/>
    </source>
</evidence>
<dbReference type="GO" id="GO:0032807">
    <property type="term" value="C:DNA ligase IV complex"/>
    <property type="evidence" value="ECO:0007669"/>
    <property type="project" value="TreeGrafter"/>
</dbReference>
<evidence type="ECO:0000256" key="4">
    <source>
        <dbReference type="ARBA" id="ARBA00023204"/>
    </source>
</evidence>
<dbReference type="InterPro" id="IPR052287">
    <property type="entry name" value="NHEJ_factor"/>
</dbReference>
<organism evidence="10 11">
    <name type="scientific">Galdieria sulphuraria</name>
    <name type="common">Red alga</name>
    <dbReference type="NCBI Taxonomy" id="130081"/>
    <lineage>
        <taxon>Eukaryota</taxon>
        <taxon>Rhodophyta</taxon>
        <taxon>Bangiophyceae</taxon>
        <taxon>Galdieriales</taxon>
        <taxon>Galdieriaceae</taxon>
        <taxon>Galdieria</taxon>
    </lineage>
</organism>
<dbReference type="PANTHER" id="PTHR32235">
    <property type="entry name" value="NON-HOMOLOGOUS END-JOINING FACTOR 1"/>
    <property type="match status" value="1"/>
</dbReference>
<feature type="domain" description="XLF-like N-terminal" evidence="9">
    <location>
        <begin position="13"/>
        <end position="121"/>
    </location>
</feature>
<keyword evidence="3" id="KW-0238">DNA-binding</keyword>
<dbReference type="OrthoDB" id="2155935at2759"/>
<reference evidence="11" key="1">
    <citation type="journal article" date="2013" name="Science">
        <title>Gene transfer from bacteria and archaea facilitated evolution of an extremophilic eukaryote.</title>
        <authorList>
            <person name="Schonknecht G."/>
            <person name="Chen W.H."/>
            <person name="Ternes C.M."/>
            <person name="Barbier G.G."/>
            <person name="Shrestha R.P."/>
            <person name="Stanke M."/>
            <person name="Brautigam A."/>
            <person name="Baker B.J."/>
            <person name="Banfield J.F."/>
            <person name="Garavito R.M."/>
            <person name="Carr K."/>
            <person name="Wilkerson C."/>
            <person name="Rensing S.A."/>
            <person name="Gagneul D."/>
            <person name="Dickenson N.E."/>
            <person name="Oesterhelt C."/>
            <person name="Lercher M.J."/>
            <person name="Weber A.P."/>
        </authorList>
    </citation>
    <scope>NUCLEOTIDE SEQUENCE [LARGE SCALE GENOMIC DNA]</scope>
    <source>
        <strain evidence="11">074W</strain>
    </source>
</reference>
<feature type="compositionally biased region" description="Basic and acidic residues" evidence="8">
    <location>
        <begin position="287"/>
        <end position="299"/>
    </location>
</feature>
<dbReference type="InterPro" id="IPR038051">
    <property type="entry name" value="XRCC4-like_N_sf"/>
</dbReference>
<name>M2VXQ4_GALSU</name>